<dbReference type="InterPro" id="IPR052956">
    <property type="entry name" value="Mesenchyme-surface_protein"/>
</dbReference>
<protein>
    <submittedName>
        <fullName evidence="3">DNA-binding beta-propeller fold protein YncE</fullName>
    </submittedName>
</protein>
<evidence type="ECO:0000313" key="3">
    <source>
        <dbReference type="EMBL" id="SMC45090.1"/>
    </source>
</evidence>
<feature type="domain" description="Choice-of-anchor I" evidence="2">
    <location>
        <begin position="367"/>
        <end position="516"/>
    </location>
</feature>
<dbReference type="RefSeq" id="WP_084574458.1">
    <property type="nucleotide sequence ID" value="NZ_CP155572.1"/>
</dbReference>
<dbReference type="EMBL" id="FWXI01000003">
    <property type="protein sequence ID" value="SMC45090.1"/>
    <property type="molecule type" value="Genomic_DNA"/>
</dbReference>
<feature type="signal peptide" evidence="1">
    <location>
        <begin position="1"/>
        <end position="26"/>
    </location>
</feature>
<organism evidence="3 4">
    <name type="scientific">Sporomusa malonica</name>
    <dbReference type="NCBI Taxonomy" id="112901"/>
    <lineage>
        <taxon>Bacteria</taxon>
        <taxon>Bacillati</taxon>
        <taxon>Bacillota</taxon>
        <taxon>Negativicutes</taxon>
        <taxon>Selenomonadales</taxon>
        <taxon>Sporomusaceae</taxon>
        <taxon>Sporomusa</taxon>
    </lineage>
</organism>
<feature type="domain" description="Choice-of-anchor I" evidence="2">
    <location>
        <begin position="52"/>
        <end position="340"/>
    </location>
</feature>
<accession>A0A1W1Z9J7</accession>
<dbReference type="AlphaFoldDB" id="A0A1W1Z9J7"/>
<evidence type="ECO:0000259" key="2">
    <source>
        <dbReference type="Pfam" id="PF22494"/>
    </source>
</evidence>
<dbReference type="PANTHER" id="PTHR46928">
    <property type="entry name" value="MESENCHYME-SPECIFIC CELL SURFACE GLYCOPROTEIN"/>
    <property type="match status" value="1"/>
</dbReference>
<sequence length="520" mass="56477">MKTKAWTFLAASLLYLVSSIGTTVFAGNINGGNKEMTLKHLSSYATGFSNPDGGVAEIVKFNSDNKKMYIVNGVTKTVDIVKLNSDGTTAFDVATDRIDVSKTIPGFTFGDITSVDVNTKKKIIALAVQEADYTKPGAVVILDYNGKFIKYIATGVQPDMVAFTPDGNYVLTADEGEPRLGYEPGTVDPRGSVTIIDLQKGIEKATAAIVGFERFDAKREQLISDKVLLKKDVAPALDLEPEYIAISADSKKAYISLQEANSIAVLDIQNKNFITIKGLGFKDHSIEKNAIDLVKDKKIDIKSQNVYGIYMPDGIAIYESKGKAYVLTPNEGDGREWGSYSNIATAVIDGQKVDVLKNSEHEGLAADKNYTFGARSFSIWQSDTMKLVFDSGSDFETITAEKYPKHFNASNKDTSIDSRSGKKGPEPEDIKVGIIGNQMYAFIGLERIGGVMAYNITDPTNAYYVDYINTRDFSDKIAGDVSPEGLCFVTAAKSPTGKPLLLAANEVSGTVAIFEMHQAR</sequence>
<dbReference type="InterPro" id="IPR011044">
    <property type="entry name" value="Quino_amine_DH_bsu"/>
</dbReference>
<dbReference type="Proteomes" id="UP000192738">
    <property type="component" value="Unassembled WGS sequence"/>
</dbReference>
<gene>
    <name evidence="3" type="ORF">SAMN04488500_103106</name>
</gene>
<dbReference type="GO" id="GO:0003677">
    <property type="term" value="F:DNA binding"/>
    <property type="evidence" value="ECO:0007669"/>
    <property type="project" value="UniProtKB-KW"/>
</dbReference>
<keyword evidence="1" id="KW-0732">Signal</keyword>
<feature type="chain" id="PRO_5013343198" evidence="1">
    <location>
        <begin position="27"/>
        <end position="520"/>
    </location>
</feature>
<reference evidence="3 4" key="1">
    <citation type="submission" date="2017-04" db="EMBL/GenBank/DDBJ databases">
        <authorList>
            <person name="Afonso C.L."/>
            <person name="Miller P.J."/>
            <person name="Scott M.A."/>
            <person name="Spackman E."/>
            <person name="Goraichik I."/>
            <person name="Dimitrov K.M."/>
            <person name="Suarez D.L."/>
            <person name="Swayne D.E."/>
        </authorList>
    </citation>
    <scope>NUCLEOTIDE SEQUENCE [LARGE SCALE GENOMIC DNA]</scope>
    <source>
        <strain evidence="3 4">DSM 5090</strain>
    </source>
</reference>
<proteinExistence type="predicted"/>
<dbReference type="Gene3D" id="2.130.10.10">
    <property type="entry name" value="YVTN repeat-like/Quinoprotein amine dehydrogenase"/>
    <property type="match status" value="1"/>
</dbReference>
<dbReference type="OrthoDB" id="9801679at2"/>
<evidence type="ECO:0000313" key="4">
    <source>
        <dbReference type="Proteomes" id="UP000192738"/>
    </source>
</evidence>
<dbReference type="InterPro" id="IPR055188">
    <property type="entry name" value="Choice_anch_I"/>
</dbReference>
<dbReference type="STRING" id="112901.SAMN04488500_103106"/>
<keyword evidence="3" id="KW-0238">DNA-binding</keyword>
<keyword evidence="4" id="KW-1185">Reference proteome</keyword>
<dbReference type="Pfam" id="PF22494">
    <property type="entry name" value="choice_anch_I"/>
    <property type="match status" value="2"/>
</dbReference>
<dbReference type="InterPro" id="IPR015943">
    <property type="entry name" value="WD40/YVTN_repeat-like_dom_sf"/>
</dbReference>
<name>A0A1W1Z9J7_9FIRM</name>
<evidence type="ECO:0000256" key="1">
    <source>
        <dbReference type="SAM" id="SignalP"/>
    </source>
</evidence>
<dbReference type="SUPFAM" id="SSF50969">
    <property type="entry name" value="YVTN repeat-like/Quinoprotein amine dehydrogenase"/>
    <property type="match status" value="2"/>
</dbReference>
<dbReference type="PANTHER" id="PTHR46928:SF1">
    <property type="entry name" value="MESENCHYME-SPECIFIC CELL SURFACE GLYCOPROTEIN"/>
    <property type="match status" value="1"/>
</dbReference>
<dbReference type="NCBIfam" id="NF038117">
    <property type="entry name" value="choice_anch_I"/>
    <property type="match status" value="1"/>
</dbReference>